<gene>
    <name evidence="1" type="ORF">N0V84_009908</name>
</gene>
<proteinExistence type="predicted"/>
<name>A0A9W8W5G6_9HYPO</name>
<dbReference type="Proteomes" id="UP001140502">
    <property type="component" value="Unassembled WGS sequence"/>
</dbReference>
<evidence type="ECO:0000313" key="1">
    <source>
        <dbReference type="EMBL" id="KAJ4312504.1"/>
    </source>
</evidence>
<sequence length="113" mass="13124">MNFSIQNWTEYFEKVIQNLTPGGYVELQEMDDFCASDDGTISDDHAQSRWCTLLGEAAIKLGRSYQPTDQLATIMKQVGLTDIVETQFKWPIKRWPKEKKYKELEAWNNQNAS</sequence>
<reference evidence="1" key="1">
    <citation type="submission" date="2022-10" db="EMBL/GenBank/DDBJ databases">
        <title>Tapping the CABI collections for fungal endophytes: first genome assemblies for Collariella, Neodidymelliopsis, Ascochyta clinopodiicola, Didymella pomorum, Didymosphaeria variabile, Neocosmospora piperis and Neocucurbitaria cava.</title>
        <authorList>
            <person name="Hill R."/>
        </authorList>
    </citation>
    <scope>NUCLEOTIDE SEQUENCE</scope>
    <source>
        <strain evidence="1">IMI 366586</strain>
    </source>
</reference>
<organism evidence="1 2">
    <name type="scientific">Fusarium piperis</name>
    <dbReference type="NCBI Taxonomy" id="1435070"/>
    <lineage>
        <taxon>Eukaryota</taxon>
        <taxon>Fungi</taxon>
        <taxon>Dikarya</taxon>
        <taxon>Ascomycota</taxon>
        <taxon>Pezizomycotina</taxon>
        <taxon>Sordariomycetes</taxon>
        <taxon>Hypocreomycetidae</taxon>
        <taxon>Hypocreales</taxon>
        <taxon>Nectriaceae</taxon>
        <taxon>Fusarium</taxon>
        <taxon>Fusarium solani species complex</taxon>
    </lineage>
</organism>
<dbReference type="Gene3D" id="3.40.50.150">
    <property type="entry name" value="Vaccinia Virus protein VP39"/>
    <property type="match status" value="1"/>
</dbReference>
<protein>
    <recommendedName>
        <fullName evidence="3">Methyltransferase tdiE</fullName>
    </recommendedName>
</protein>
<dbReference type="AlphaFoldDB" id="A0A9W8W5G6"/>
<comment type="caution">
    <text evidence="1">The sequence shown here is derived from an EMBL/GenBank/DDBJ whole genome shotgun (WGS) entry which is preliminary data.</text>
</comment>
<dbReference type="OrthoDB" id="2013972at2759"/>
<dbReference type="SUPFAM" id="SSF53335">
    <property type="entry name" value="S-adenosyl-L-methionine-dependent methyltransferases"/>
    <property type="match status" value="1"/>
</dbReference>
<accession>A0A9W8W5G6</accession>
<keyword evidence="2" id="KW-1185">Reference proteome</keyword>
<dbReference type="EMBL" id="JAPEUR010000289">
    <property type="protein sequence ID" value="KAJ4312504.1"/>
    <property type="molecule type" value="Genomic_DNA"/>
</dbReference>
<evidence type="ECO:0000313" key="2">
    <source>
        <dbReference type="Proteomes" id="UP001140502"/>
    </source>
</evidence>
<evidence type="ECO:0008006" key="3">
    <source>
        <dbReference type="Google" id="ProtNLM"/>
    </source>
</evidence>
<dbReference type="InterPro" id="IPR029063">
    <property type="entry name" value="SAM-dependent_MTases_sf"/>
</dbReference>